<dbReference type="Proteomes" id="UP000075243">
    <property type="component" value="Chromosome 3"/>
</dbReference>
<comment type="subcellular location">
    <subcellularLocation>
        <location evidence="1">Nucleus</location>
    </subcellularLocation>
</comment>
<dbReference type="FunFam" id="1.10.10.60:FF:000374">
    <property type="entry name" value="Arginine-glutamic acid dipeptide repeat protein"/>
    <property type="match status" value="1"/>
</dbReference>
<dbReference type="OrthoDB" id="6147534at2759"/>
<feature type="region of interest" description="Disordered" evidence="5">
    <location>
        <begin position="705"/>
        <end position="734"/>
    </location>
</feature>
<dbReference type="PANTHER" id="PTHR13859">
    <property type="entry name" value="ATROPHIN-RELATED"/>
    <property type="match status" value="1"/>
</dbReference>
<organism evidence="8 9">
    <name type="scientific">Cajanus cajan</name>
    <name type="common">Pigeon pea</name>
    <name type="synonym">Cajanus indicus</name>
    <dbReference type="NCBI Taxonomy" id="3821"/>
    <lineage>
        <taxon>Eukaryota</taxon>
        <taxon>Viridiplantae</taxon>
        <taxon>Streptophyta</taxon>
        <taxon>Embryophyta</taxon>
        <taxon>Tracheophyta</taxon>
        <taxon>Spermatophyta</taxon>
        <taxon>Magnoliopsida</taxon>
        <taxon>eudicotyledons</taxon>
        <taxon>Gunneridae</taxon>
        <taxon>Pentapetalae</taxon>
        <taxon>rosids</taxon>
        <taxon>fabids</taxon>
        <taxon>Fabales</taxon>
        <taxon>Fabaceae</taxon>
        <taxon>Papilionoideae</taxon>
        <taxon>50 kb inversion clade</taxon>
        <taxon>NPAAA clade</taxon>
        <taxon>indigoferoid/millettioid clade</taxon>
        <taxon>Phaseoleae</taxon>
        <taxon>Cajanus</taxon>
    </lineage>
</organism>
<dbReference type="GO" id="GO:0005634">
    <property type="term" value="C:nucleus"/>
    <property type="evidence" value="ECO:0007669"/>
    <property type="project" value="UniProtKB-SubCell"/>
</dbReference>
<evidence type="ECO:0000313" key="9">
    <source>
        <dbReference type="Proteomes" id="UP000075243"/>
    </source>
</evidence>
<dbReference type="AlphaFoldDB" id="A0A151TVW6"/>
<dbReference type="SUPFAM" id="SSF46689">
    <property type="entry name" value="Homeodomain-like"/>
    <property type="match status" value="1"/>
</dbReference>
<evidence type="ECO:0000259" key="7">
    <source>
        <dbReference type="Pfam" id="PF25826"/>
    </source>
</evidence>
<evidence type="ECO:0000259" key="6">
    <source>
        <dbReference type="Pfam" id="PF24662"/>
    </source>
</evidence>
<gene>
    <name evidence="8" type="ORF">KK1_010468</name>
</gene>
<feature type="domain" description="DUF7650" evidence="6">
    <location>
        <begin position="299"/>
        <end position="385"/>
    </location>
</feature>
<keyword evidence="3" id="KW-0804">Transcription</keyword>
<evidence type="ECO:0000256" key="5">
    <source>
        <dbReference type="SAM" id="MobiDB-lite"/>
    </source>
</evidence>
<evidence type="ECO:0000256" key="1">
    <source>
        <dbReference type="ARBA" id="ARBA00004123"/>
    </source>
</evidence>
<evidence type="ECO:0000256" key="2">
    <source>
        <dbReference type="ARBA" id="ARBA00023015"/>
    </source>
</evidence>
<dbReference type="STRING" id="3821.A0A151TVW6"/>
<protein>
    <recommendedName>
        <fullName evidence="10">SANT domain-containing protein</fullName>
    </recommendedName>
</protein>
<feature type="region of interest" description="Disordered" evidence="5">
    <location>
        <begin position="389"/>
        <end position="418"/>
    </location>
</feature>
<feature type="domain" description="DUF7952" evidence="7">
    <location>
        <begin position="139"/>
        <end position="269"/>
    </location>
</feature>
<dbReference type="GO" id="GO:0003714">
    <property type="term" value="F:transcription corepressor activity"/>
    <property type="evidence" value="ECO:0007669"/>
    <property type="project" value="TreeGrafter"/>
</dbReference>
<accession>A0A151TVW6</accession>
<evidence type="ECO:0000256" key="3">
    <source>
        <dbReference type="ARBA" id="ARBA00023163"/>
    </source>
</evidence>
<dbReference type="InterPro" id="IPR056067">
    <property type="entry name" value="DUF7650"/>
</dbReference>
<dbReference type="Pfam" id="PF25826">
    <property type="entry name" value="DUF7952"/>
    <property type="match status" value="1"/>
</dbReference>
<dbReference type="EMBL" id="CM003605">
    <property type="protein sequence ID" value="KYP71219.1"/>
    <property type="molecule type" value="Genomic_DNA"/>
</dbReference>
<evidence type="ECO:0000256" key="4">
    <source>
        <dbReference type="ARBA" id="ARBA00023242"/>
    </source>
</evidence>
<keyword evidence="4" id="KW-0539">Nucleus</keyword>
<dbReference type="PANTHER" id="PTHR13859:SF31">
    <property type="entry name" value="ELM2 DOMAIN-CONTAINING PROTEIN"/>
    <property type="match status" value="1"/>
</dbReference>
<feature type="compositionally biased region" description="Polar residues" evidence="5">
    <location>
        <begin position="714"/>
        <end position="734"/>
    </location>
</feature>
<name>A0A151TVW6_CAJCA</name>
<keyword evidence="2" id="KW-0805">Transcription regulation</keyword>
<dbReference type="InterPro" id="IPR009057">
    <property type="entry name" value="Homeodomain-like_sf"/>
</dbReference>
<sequence>MDLIQQNYKDDFEEHSSSSLPSSPCINNTDRAPQLNPRVGHEYQVEVPSIITRSEQLQLLMNPAESEVGNDNTLSFAIGLPIPVTWILNEVENSRHEGDNGKKLKPITFQSVMTGDNNSSQLDKNKKYALVPDTSTKSWSDSDGKTFLLGLYIFGKNFIQIKRFLENKGMGEILAFYHGKFYKSDEYCRWSKCRKMKGIKSVIGEKLFTGRRQHELLSRLIPHVSVESKHTLLKVSKLYSERRVSLEEYVSSLKSVVGLGVLVEAVGIGKEKEDDLTRLALEAGKNNRVFSIWSYLGPSDIIKSLTGLRMSKAKSNDLFWEAVWPRLLARGWHSEQPRNQGYVSSKDYMVFLIPGVKKYSRGKLVKGDHFFDSISDVLSKVVAEPNLLDVEEEAKVDDSNDEVTESGSDEDDQSDDYHNQCYLKPRASTYNADDTKFMVVDTSLGHGENSSELRELKHLPVSSVNKVDVNAGDITHKVTKNMRKVNHKEEMTENIDQKLTDTSILLRESKDSSYDDSPSVVETNKLIHDKKKMVGSLKNQKTFVSIDNQLKKTMKLQFIQKPRSGPSNHAVLPIKGTSTTCAKTETSHIIKNFSGGLESEKMTFSHENVVGDPVTYQKNGGLISSLPEKSVEENNKESILNEIYQCTSVSHDKVQKCESQSSVTFNTPQVPSKSKIGEIIEMVEMMGEDGQCLKVNDPCLSSDNQAVVEEPKTSSDTSSDEQQPNVNSKRQSTRNRWMTLKAMESMTNEFLNGPKRQKRKHIQTHKDAFSACRRARTSGETTLDCHNLDHGPAILVEKKH</sequence>
<keyword evidence="9" id="KW-1185">Reference proteome</keyword>
<feature type="region of interest" description="Disordered" evidence="5">
    <location>
        <begin position="1"/>
        <end position="32"/>
    </location>
</feature>
<dbReference type="Pfam" id="PF24662">
    <property type="entry name" value="DUF7650"/>
    <property type="match status" value="1"/>
</dbReference>
<reference evidence="8 9" key="1">
    <citation type="journal article" date="2012" name="Nat. Biotechnol.">
        <title>Draft genome sequence of pigeonpea (Cajanus cajan), an orphan legume crop of resource-poor farmers.</title>
        <authorList>
            <person name="Varshney R.K."/>
            <person name="Chen W."/>
            <person name="Li Y."/>
            <person name="Bharti A.K."/>
            <person name="Saxena R.K."/>
            <person name="Schlueter J.A."/>
            <person name="Donoghue M.T."/>
            <person name="Azam S."/>
            <person name="Fan G."/>
            <person name="Whaley A.M."/>
            <person name="Farmer A.D."/>
            <person name="Sheridan J."/>
            <person name="Iwata A."/>
            <person name="Tuteja R."/>
            <person name="Penmetsa R.V."/>
            <person name="Wu W."/>
            <person name="Upadhyaya H.D."/>
            <person name="Yang S.P."/>
            <person name="Shah T."/>
            <person name="Saxena K.B."/>
            <person name="Michael T."/>
            <person name="McCombie W.R."/>
            <person name="Yang B."/>
            <person name="Zhang G."/>
            <person name="Yang H."/>
            <person name="Wang J."/>
            <person name="Spillane C."/>
            <person name="Cook D.R."/>
            <person name="May G.D."/>
            <person name="Xu X."/>
            <person name="Jackson S.A."/>
        </authorList>
    </citation>
    <scope>NUCLEOTIDE SEQUENCE [LARGE SCALE GENOMIC DNA]</scope>
    <source>
        <strain evidence="9">cv. Asha</strain>
    </source>
</reference>
<evidence type="ECO:0000313" key="8">
    <source>
        <dbReference type="EMBL" id="KYP71219.1"/>
    </source>
</evidence>
<dbReference type="Gene3D" id="1.10.10.60">
    <property type="entry name" value="Homeodomain-like"/>
    <property type="match status" value="1"/>
</dbReference>
<dbReference type="Gramene" id="C.cajan_10178.t">
    <property type="protein sequence ID" value="C.cajan_10178.t"/>
    <property type="gene ID" value="C.cajan_10178"/>
</dbReference>
<proteinExistence type="predicted"/>
<feature type="compositionally biased region" description="Acidic residues" evidence="5">
    <location>
        <begin position="389"/>
        <end position="414"/>
    </location>
</feature>
<dbReference type="InterPro" id="IPR057712">
    <property type="entry name" value="DUF7952"/>
</dbReference>
<evidence type="ECO:0008006" key="10">
    <source>
        <dbReference type="Google" id="ProtNLM"/>
    </source>
</evidence>